<evidence type="ECO:0000256" key="3">
    <source>
        <dbReference type="ARBA" id="ARBA00023163"/>
    </source>
</evidence>
<comment type="caution">
    <text evidence="7">The sequence shown here is derived from an EMBL/GenBank/DDBJ whole genome shotgun (WGS) entry which is preliminary data.</text>
</comment>
<dbReference type="InterPro" id="IPR036388">
    <property type="entry name" value="WH-like_DNA-bd_sf"/>
</dbReference>
<keyword evidence="1" id="KW-0805">Transcription regulation</keyword>
<dbReference type="PANTHER" id="PTHR30136:SF33">
    <property type="entry name" value="TRANSCRIPTIONAL REGULATORY PROTEIN"/>
    <property type="match status" value="1"/>
</dbReference>
<dbReference type="GO" id="GO:0045892">
    <property type="term" value="P:negative regulation of DNA-templated transcription"/>
    <property type="evidence" value="ECO:0007669"/>
    <property type="project" value="TreeGrafter"/>
</dbReference>
<evidence type="ECO:0000313" key="7">
    <source>
        <dbReference type="EMBL" id="TXL71367.1"/>
    </source>
</evidence>
<dbReference type="InterPro" id="IPR036390">
    <property type="entry name" value="WH_DNA-bd_sf"/>
</dbReference>
<evidence type="ECO:0000256" key="2">
    <source>
        <dbReference type="ARBA" id="ARBA00023125"/>
    </source>
</evidence>
<dbReference type="InterPro" id="IPR014757">
    <property type="entry name" value="Tscrpt_reg_IclR_C"/>
</dbReference>
<dbReference type="PANTHER" id="PTHR30136">
    <property type="entry name" value="HELIX-TURN-HELIX TRANSCRIPTIONAL REGULATOR, ICLR FAMILY"/>
    <property type="match status" value="1"/>
</dbReference>
<dbReference type="GO" id="GO:0003700">
    <property type="term" value="F:DNA-binding transcription factor activity"/>
    <property type="evidence" value="ECO:0007669"/>
    <property type="project" value="TreeGrafter"/>
</dbReference>
<evidence type="ECO:0000256" key="1">
    <source>
        <dbReference type="ARBA" id="ARBA00023015"/>
    </source>
</evidence>
<dbReference type="AlphaFoldDB" id="A0A5C8PCY5"/>
<dbReference type="Pfam" id="PF09339">
    <property type="entry name" value="HTH_IclR"/>
    <property type="match status" value="1"/>
</dbReference>
<dbReference type="Proteomes" id="UP000321638">
    <property type="component" value="Unassembled WGS sequence"/>
</dbReference>
<dbReference type="OrthoDB" id="9807558at2"/>
<dbReference type="Gene3D" id="1.10.10.10">
    <property type="entry name" value="Winged helix-like DNA-binding domain superfamily/Winged helix DNA-binding domain"/>
    <property type="match status" value="1"/>
</dbReference>
<feature type="domain" description="HTH iclR-type" evidence="5">
    <location>
        <begin position="35"/>
        <end position="98"/>
    </location>
</feature>
<sequence>MARTPAKSNLSKKSRKMPRHPRRDLDLEGSDPRIVTTLARGLRVLRAFHAHDEQPLGNKELAERTGLAKATVSRLTYTLTQLGFLSQDARSGAYALAAGVLAPAYTFLSRLDIRRVARPYMQKLAIQPGVTVSLATRHELRMTAIESVVAESVVPHAGLFGGRAPIARTAIGHAYLAGLKPDAREQLMAELRDHYAGDWATIGPRIQRDIRTIERKGYCVVLGEWTPSISGVAVPIVVDDDGLVLSMSAGGPAKLLSADLLEELGIMLRDVRRELERAVGRPIRE</sequence>
<dbReference type="PROSITE" id="PS51077">
    <property type="entry name" value="HTH_ICLR"/>
    <property type="match status" value="1"/>
</dbReference>
<accession>A0A5C8PCY5</accession>
<evidence type="ECO:0000256" key="4">
    <source>
        <dbReference type="SAM" id="MobiDB-lite"/>
    </source>
</evidence>
<keyword evidence="2" id="KW-0238">DNA-binding</keyword>
<dbReference type="SUPFAM" id="SSF46785">
    <property type="entry name" value="Winged helix' DNA-binding domain"/>
    <property type="match status" value="1"/>
</dbReference>
<dbReference type="SMART" id="SM00346">
    <property type="entry name" value="HTH_ICLR"/>
    <property type="match status" value="1"/>
</dbReference>
<gene>
    <name evidence="7" type="ORF">FHP25_30200</name>
</gene>
<dbReference type="GO" id="GO:0003677">
    <property type="term" value="F:DNA binding"/>
    <property type="evidence" value="ECO:0007669"/>
    <property type="project" value="UniProtKB-KW"/>
</dbReference>
<dbReference type="InterPro" id="IPR005471">
    <property type="entry name" value="Tscrpt_reg_IclR_N"/>
</dbReference>
<organism evidence="7 8">
    <name type="scientific">Vineibacter terrae</name>
    <dbReference type="NCBI Taxonomy" id="2586908"/>
    <lineage>
        <taxon>Bacteria</taxon>
        <taxon>Pseudomonadati</taxon>
        <taxon>Pseudomonadota</taxon>
        <taxon>Alphaproteobacteria</taxon>
        <taxon>Hyphomicrobiales</taxon>
        <taxon>Vineibacter</taxon>
    </lineage>
</organism>
<dbReference type="InterPro" id="IPR050707">
    <property type="entry name" value="HTH_MetabolicPath_Reg"/>
</dbReference>
<evidence type="ECO:0000313" key="8">
    <source>
        <dbReference type="Proteomes" id="UP000321638"/>
    </source>
</evidence>
<evidence type="ECO:0000259" key="5">
    <source>
        <dbReference type="PROSITE" id="PS51077"/>
    </source>
</evidence>
<feature type="domain" description="IclR-ED" evidence="6">
    <location>
        <begin position="99"/>
        <end position="281"/>
    </location>
</feature>
<protein>
    <submittedName>
        <fullName evidence="7">IclR family transcriptional regulator</fullName>
    </submittedName>
</protein>
<keyword evidence="8" id="KW-1185">Reference proteome</keyword>
<name>A0A5C8PCY5_9HYPH</name>
<dbReference type="EMBL" id="VDUZ01000044">
    <property type="protein sequence ID" value="TXL71367.1"/>
    <property type="molecule type" value="Genomic_DNA"/>
</dbReference>
<dbReference type="PROSITE" id="PS51078">
    <property type="entry name" value="ICLR_ED"/>
    <property type="match status" value="1"/>
</dbReference>
<dbReference type="InterPro" id="IPR029016">
    <property type="entry name" value="GAF-like_dom_sf"/>
</dbReference>
<dbReference type="SUPFAM" id="SSF55781">
    <property type="entry name" value="GAF domain-like"/>
    <property type="match status" value="1"/>
</dbReference>
<proteinExistence type="predicted"/>
<evidence type="ECO:0000259" key="6">
    <source>
        <dbReference type="PROSITE" id="PS51078"/>
    </source>
</evidence>
<feature type="compositionally biased region" description="Basic residues" evidence="4">
    <location>
        <begin position="10"/>
        <end position="22"/>
    </location>
</feature>
<reference evidence="7 8" key="1">
    <citation type="submission" date="2019-06" db="EMBL/GenBank/DDBJ databases">
        <title>New taxonomy in bacterial strain CC-CFT640, isolated from vineyard.</title>
        <authorList>
            <person name="Lin S.-Y."/>
            <person name="Tsai C.-F."/>
            <person name="Young C.-C."/>
        </authorList>
    </citation>
    <scope>NUCLEOTIDE SEQUENCE [LARGE SCALE GENOMIC DNA]</scope>
    <source>
        <strain evidence="7 8">CC-CFT640</strain>
    </source>
</reference>
<keyword evidence="3" id="KW-0804">Transcription</keyword>
<feature type="region of interest" description="Disordered" evidence="4">
    <location>
        <begin position="1"/>
        <end position="29"/>
    </location>
</feature>
<dbReference type="Gene3D" id="3.30.450.40">
    <property type="match status" value="1"/>
</dbReference>
<dbReference type="Pfam" id="PF01614">
    <property type="entry name" value="IclR_C"/>
    <property type="match status" value="1"/>
</dbReference>